<keyword evidence="4" id="KW-1003">Cell membrane</keyword>
<dbReference type="RefSeq" id="WP_015389118.1">
    <property type="nucleotide sequence ID" value="NC_020283.1"/>
</dbReference>
<evidence type="ECO:0000256" key="8">
    <source>
        <dbReference type="ARBA" id="ARBA00023136"/>
    </source>
</evidence>
<evidence type="ECO:0000256" key="3">
    <source>
        <dbReference type="ARBA" id="ARBA00022449"/>
    </source>
</evidence>
<dbReference type="eggNOG" id="COG0534">
    <property type="taxonomic scope" value="Bacteria"/>
</dbReference>
<feature type="transmembrane region" description="Helical" evidence="10">
    <location>
        <begin position="182"/>
        <end position="201"/>
    </location>
</feature>
<dbReference type="InterPro" id="IPR002528">
    <property type="entry name" value="MATE_fam"/>
</dbReference>
<dbReference type="NCBIfam" id="TIGR00797">
    <property type="entry name" value="matE"/>
    <property type="match status" value="1"/>
</dbReference>
<feature type="transmembrane region" description="Helical" evidence="10">
    <location>
        <begin position="74"/>
        <end position="96"/>
    </location>
</feature>
<feature type="transmembrane region" description="Helical" evidence="10">
    <location>
        <begin position="149"/>
        <end position="170"/>
    </location>
</feature>
<dbReference type="GO" id="GO:0005886">
    <property type="term" value="C:plasma membrane"/>
    <property type="evidence" value="ECO:0007669"/>
    <property type="project" value="UniProtKB-SubCell"/>
</dbReference>
<dbReference type="PANTHER" id="PTHR43298:SF2">
    <property type="entry name" value="FMN_FAD EXPORTER YEEO-RELATED"/>
    <property type="match status" value="1"/>
</dbReference>
<name>M1LUC2_9PROT</name>
<keyword evidence="2" id="KW-0813">Transport</keyword>
<feature type="transmembrane region" description="Helical" evidence="10">
    <location>
        <begin position="263"/>
        <end position="292"/>
    </location>
</feature>
<feature type="transmembrane region" description="Helical" evidence="10">
    <location>
        <begin position="415"/>
        <end position="440"/>
    </location>
</feature>
<evidence type="ECO:0000313" key="12">
    <source>
        <dbReference type="Proteomes" id="UP000011686"/>
    </source>
</evidence>
<keyword evidence="5 10" id="KW-0812">Transmembrane</keyword>
<dbReference type="GO" id="GO:0006811">
    <property type="term" value="P:monoatomic ion transport"/>
    <property type="evidence" value="ECO:0007669"/>
    <property type="project" value="UniProtKB-KW"/>
</dbReference>
<dbReference type="PATRIC" id="fig|1208918.3.peg.401"/>
<keyword evidence="6 10" id="KW-1133">Transmembrane helix</keyword>
<organism evidence="11 12">
    <name type="scientific">Candidatus Kinetoplastidibacterium crithidiae TCC036E</name>
    <dbReference type="NCBI Taxonomy" id="1208918"/>
    <lineage>
        <taxon>Bacteria</taxon>
        <taxon>Pseudomonadati</taxon>
        <taxon>Pseudomonadota</taxon>
        <taxon>Betaproteobacteria</taxon>
        <taxon>Candidatus Kinetoplastidibacterium</taxon>
    </lineage>
</organism>
<keyword evidence="3" id="KW-0050">Antiport</keyword>
<dbReference type="EMBL" id="CP003804">
    <property type="protein sequence ID" value="AGF47701.1"/>
    <property type="molecule type" value="Genomic_DNA"/>
</dbReference>
<gene>
    <name evidence="11" type="ORF">CDEE_0700</name>
</gene>
<accession>M1LUC2</accession>
<feature type="transmembrane region" description="Helical" evidence="10">
    <location>
        <begin position="116"/>
        <end position="137"/>
    </location>
</feature>
<evidence type="ECO:0000256" key="5">
    <source>
        <dbReference type="ARBA" id="ARBA00022692"/>
    </source>
</evidence>
<evidence type="ECO:0000256" key="4">
    <source>
        <dbReference type="ARBA" id="ARBA00022475"/>
    </source>
</evidence>
<dbReference type="InterPro" id="IPR050222">
    <property type="entry name" value="MATE_MdtK"/>
</dbReference>
<evidence type="ECO:0000256" key="6">
    <source>
        <dbReference type="ARBA" id="ARBA00022989"/>
    </source>
</evidence>
<dbReference type="PIRSF" id="PIRSF006603">
    <property type="entry name" value="DinF"/>
    <property type="match status" value="1"/>
</dbReference>
<evidence type="ECO:0000256" key="10">
    <source>
        <dbReference type="SAM" id="Phobius"/>
    </source>
</evidence>
<proteinExistence type="predicted"/>
<dbReference type="STRING" id="1208918.CDEE_0700"/>
<protein>
    <recommendedName>
        <fullName evidence="9">Multidrug-efflux transporter</fullName>
    </recommendedName>
</protein>
<feature type="transmembrane region" description="Helical" evidence="10">
    <location>
        <begin position="341"/>
        <end position="361"/>
    </location>
</feature>
<dbReference type="AlphaFoldDB" id="M1LUC2"/>
<keyword evidence="7" id="KW-0406">Ion transport</keyword>
<dbReference type="HOGENOM" id="CLU_012893_6_0_4"/>
<dbReference type="GO" id="GO:0015297">
    <property type="term" value="F:antiporter activity"/>
    <property type="evidence" value="ECO:0007669"/>
    <property type="project" value="UniProtKB-KW"/>
</dbReference>
<evidence type="ECO:0000313" key="11">
    <source>
        <dbReference type="EMBL" id="AGF47701.1"/>
    </source>
</evidence>
<dbReference type="Proteomes" id="UP000011686">
    <property type="component" value="Chromosome"/>
</dbReference>
<evidence type="ECO:0000256" key="2">
    <source>
        <dbReference type="ARBA" id="ARBA00022448"/>
    </source>
</evidence>
<dbReference type="InterPro" id="IPR048279">
    <property type="entry name" value="MdtK-like"/>
</dbReference>
<dbReference type="GO" id="GO:0042910">
    <property type="term" value="F:xenobiotic transmembrane transporter activity"/>
    <property type="evidence" value="ECO:0007669"/>
    <property type="project" value="InterPro"/>
</dbReference>
<evidence type="ECO:0000256" key="1">
    <source>
        <dbReference type="ARBA" id="ARBA00004429"/>
    </source>
</evidence>
<evidence type="ECO:0000256" key="7">
    <source>
        <dbReference type="ARBA" id="ARBA00023065"/>
    </source>
</evidence>
<reference evidence="11 12" key="1">
    <citation type="journal article" date="2013" name="Genome Biol. Evol.">
        <title>Genome evolution and phylogenomic analysis of candidatus kinetoplastibacterium, the betaproteobacterial endosymbionts of strigomonas and angomonas.</title>
        <authorList>
            <person name="Alves J.M."/>
            <person name="Serrano M.G."/>
            <person name="Maia da Silva F."/>
            <person name="Voegtly L.J."/>
            <person name="Matveyev A.V."/>
            <person name="Teixeira M.M."/>
            <person name="Camargo E.P."/>
            <person name="Buck G.A."/>
        </authorList>
    </citation>
    <scope>NUCLEOTIDE SEQUENCE [LARGE SCALE GENOMIC DNA]</scope>
    <source>
        <strain evidence="11 12">TCC036E</strain>
    </source>
</reference>
<feature type="transmembrane region" description="Helical" evidence="10">
    <location>
        <begin position="42"/>
        <end position="62"/>
    </location>
</feature>
<dbReference type="Pfam" id="PF01554">
    <property type="entry name" value="MatE"/>
    <property type="match status" value="2"/>
</dbReference>
<feature type="transmembrane region" description="Helical" evidence="10">
    <location>
        <begin position="373"/>
        <end position="395"/>
    </location>
</feature>
<keyword evidence="12" id="KW-1185">Reference proteome</keyword>
<sequence>MGQFWPILITQIVSVSYGLIDTIMSGHSSKEDLAVVALSSSIYITVFVSLIGVINSLIPIIANNFGKKKYEAIGVYWCQGVWIAILLSFIGSIFLYFPNIWFRFFGNMDENVYSNISSYLNILILALPASLIFRTIYNLCASLSRFKKLMFISILSIILKIIFNCLFIFGSKHIPKMGATGAALSTVIVTWINLIVALYIIKTDNFFSKFKLTIYKPKLTEIKELLKIGLPMSGSYLVEVLTFTSMAILVAQEGLVAIGGHQIIANIAGVTYVFPIALGIATSSAVAQAIGAENYQLAKEIGNIGLKLTIFLSLIIAILVFSNKENIINIYTNDNLIKNTILNLVMIVLPLFHIFDSIQCFNSYLLRAYKISTIPFITQIISLGVIGLGGGWWFGFGKGINYFEYINKIIAPESYIAVSSLWLLSTIGMIASSFFLYIIYIRVTNNYANKEIDIFK</sequence>
<evidence type="ECO:0000256" key="9">
    <source>
        <dbReference type="ARBA" id="ARBA00031636"/>
    </source>
</evidence>
<feature type="transmembrane region" description="Helical" evidence="10">
    <location>
        <begin position="304"/>
        <end position="321"/>
    </location>
</feature>
<dbReference type="PANTHER" id="PTHR43298">
    <property type="entry name" value="MULTIDRUG RESISTANCE PROTEIN NORM-RELATED"/>
    <property type="match status" value="1"/>
</dbReference>
<dbReference type="KEGG" id="kct:CDEE_0700"/>
<comment type="subcellular location">
    <subcellularLocation>
        <location evidence="1">Cell inner membrane</location>
        <topology evidence="1">Multi-pass membrane protein</topology>
    </subcellularLocation>
</comment>
<keyword evidence="8 10" id="KW-0472">Membrane</keyword>